<accession>A0A0A9CHA4</accession>
<name>A0A0A9CHA4_ARUDO</name>
<dbReference type="AlphaFoldDB" id="A0A0A9CHA4"/>
<dbReference type="EMBL" id="GBRH01222934">
    <property type="protein sequence ID" value="JAD74961.1"/>
    <property type="molecule type" value="Transcribed_RNA"/>
</dbReference>
<sequence>MSSLLEIRGNELDLNYAVFFAENEIKQNSPQVDRPTSFVFIVHSYIGEKEKKFLKLYPQDFSLQ</sequence>
<proteinExistence type="predicted"/>
<evidence type="ECO:0000313" key="1">
    <source>
        <dbReference type="EMBL" id="JAD74961.1"/>
    </source>
</evidence>
<organism evidence="1">
    <name type="scientific">Arundo donax</name>
    <name type="common">Giant reed</name>
    <name type="synonym">Donax arundinaceus</name>
    <dbReference type="NCBI Taxonomy" id="35708"/>
    <lineage>
        <taxon>Eukaryota</taxon>
        <taxon>Viridiplantae</taxon>
        <taxon>Streptophyta</taxon>
        <taxon>Embryophyta</taxon>
        <taxon>Tracheophyta</taxon>
        <taxon>Spermatophyta</taxon>
        <taxon>Magnoliopsida</taxon>
        <taxon>Liliopsida</taxon>
        <taxon>Poales</taxon>
        <taxon>Poaceae</taxon>
        <taxon>PACMAD clade</taxon>
        <taxon>Arundinoideae</taxon>
        <taxon>Arundineae</taxon>
        <taxon>Arundo</taxon>
    </lineage>
</organism>
<reference evidence="1" key="1">
    <citation type="submission" date="2014-09" db="EMBL/GenBank/DDBJ databases">
        <authorList>
            <person name="Magalhaes I.L.F."/>
            <person name="Oliveira U."/>
            <person name="Santos F.R."/>
            <person name="Vidigal T.H.D.A."/>
            <person name="Brescovit A.D."/>
            <person name="Santos A.J."/>
        </authorList>
    </citation>
    <scope>NUCLEOTIDE SEQUENCE</scope>
    <source>
        <tissue evidence="1">Shoot tissue taken approximately 20 cm above the soil surface</tissue>
    </source>
</reference>
<protein>
    <submittedName>
        <fullName evidence="1">Uncharacterized protein</fullName>
    </submittedName>
</protein>
<reference evidence="1" key="2">
    <citation type="journal article" date="2015" name="Data Brief">
        <title>Shoot transcriptome of the giant reed, Arundo donax.</title>
        <authorList>
            <person name="Barrero R.A."/>
            <person name="Guerrero F.D."/>
            <person name="Moolhuijzen P."/>
            <person name="Goolsby J.A."/>
            <person name="Tidwell J."/>
            <person name="Bellgard S.E."/>
            <person name="Bellgard M.I."/>
        </authorList>
    </citation>
    <scope>NUCLEOTIDE SEQUENCE</scope>
    <source>
        <tissue evidence="1">Shoot tissue taken approximately 20 cm above the soil surface</tissue>
    </source>
</reference>